<dbReference type="SUPFAM" id="SSF75304">
    <property type="entry name" value="Amidase signature (AS) enzymes"/>
    <property type="match status" value="1"/>
</dbReference>
<comment type="caution">
    <text evidence="2">The sequence shown here is derived from an EMBL/GenBank/DDBJ whole genome shotgun (WGS) entry which is preliminary data.</text>
</comment>
<dbReference type="STRING" id="40998.A0A2P8AK06"/>
<sequence>MRYNDLVLHSAALFATQVSAQNATGIAFDAREATISSVHHALLSRHTTCTEVVGAFLGRVQALNPQINAVLSLDPTSLSVARDLDARLNSQNYTLPPLFCIPILLKDNFDTANLPTTGASVRLADSRPSEDAPSVRAFKDAGAIILGKANLHELAYEGLSVSSLGGQTINPYDLTRTPGGSSGGTGAAIAASLAVFGTGTDTVNSLRSPASANSLVSIRPTRGLVSRTGVIPISYTQDTIGPIGRSIEDIAIALNVMKSICFDPLDNATALAPPAARSANYLSNLKTGSLQGKRIGILEGFFNRTSSPETNPVNDAMSSLISTLRSSGATLIPIASPLYNTTTLLSTVDVQQFEYREAIDAYLSSPSLRGKHPTSLSELYAPNTDYLVIPSQYNYVNTALRSSTSNTTSGSRPSYPSALRRIANLTLALHQTFADASLDAIIYPEQKNLVVKIGSPSQAGRNGILAAVTGFPVVAMPAGFSERTEEAPEGVPIGFEMLGRPWGEEGLLRMAWEVERRTRVRRAPRLAREVVGPLGKVPVVTPDRGGISGNYPLGTLG</sequence>
<protein>
    <submittedName>
        <fullName evidence="2">Aspartyl/glutamyl-tRNA(Asn/Gln) amidotransferase, A subunit</fullName>
    </submittedName>
</protein>
<evidence type="ECO:0000313" key="2">
    <source>
        <dbReference type="EMBL" id="PSK60805.1"/>
    </source>
</evidence>
<dbReference type="AlphaFoldDB" id="A0A2P8AK06"/>
<proteinExistence type="predicted"/>
<keyword evidence="3" id="KW-1185">Reference proteome</keyword>
<dbReference type="Pfam" id="PF01425">
    <property type="entry name" value="Amidase"/>
    <property type="match status" value="1"/>
</dbReference>
<dbReference type="PANTHER" id="PTHR42678:SF5">
    <property type="entry name" value="GLUTAMYL-TRNA(GLN) AMIDOTRANSFERASE SUBUNIT A"/>
    <property type="match status" value="1"/>
</dbReference>
<organism evidence="2 3">
    <name type="scientific">Elsinoe australis</name>
    <dbReference type="NCBI Taxonomy" id="40998"/>
    <lineage>
        <taxon>Eukaryota</taxon>
        <taxon>Fungi</taxon>
        <taxon>Dikarya</taxon>
        <taxon>Ascomycota</taxon>
        <taxon>Pezizomycotina</taxon>
        <taxon>Dothideomycetes</taxon>
        <taxon>Dothideomycetidae</taxon>
        <taxon>Myriangiales</taxon>
        <taxon>Elsinoaceae</taxon>
        <taxon>Elsinoe</taxon>
    </lineage>
</organism>
<dbReference type="OrthoDB" id="566138at2759"/>
<dbReference type="GO" id="GO:0016740">
    <property type="term" value="F:transferase activity"/>
    <property type="evidence" value="ECO:0007669"/>
    <property type="project" value="UniProtKB-KW"/>
</dbReference>
<feature type="domain" description="Amidase" evidence="1">
    <location>
        <begin position="51"/>
        <end position="508"/>
    </location>
</feature>
<dbReference type="EMBL" id="NHZQ01000003">
    <property type="protein sequence ID" value="PSK60805.1"/>
    <property type="molecule type" value="Genomic_DNA"/>
</dbReference>
<gene>
    <name evidence="2" type="ORF">B9Z65_955</name>
</gene>
<dbReference type="InterPro" id="IPR036928">
    <property type="entry name" value="AS_sf"/>
</dbReference>
<keyword evidence="2" id="KW-0808">Transferase</keyword>
<reference evidence="2 3" key="1">
    <citation type="submission" date="2017-05" db="EMBL/GenBank/DDBJ databases">
        <title>Draft genome sequence of Elsinoe australis.</title>
        <authorList>
            <person name="Cheng Q."/>
        </authorList>
    </citation>
    <scope>NUCLEOTIDE SEQUENCE [LARGE SCALE GENOMIC DNA]</scope>
    <source>
        <strain evidence="2 3">NL1</strain>
    </source>
</reference>
<dbReference type="Gene3D" id="3.90.1300.10">
    <property type="entry name" value="Amidase signature (AS) domain"/>
    <property type="match status" value="1"/>
</dbReference>
<evidence type="ECO:0000259" key="1">
    <source>
        <dbReference type="Pfam" id="PF01425"/>
    </source>
</evidence>
<accession>A0A2P8AK06</accession>
<evidence type="ECO:0000313" key="3">
    <source>
        <dbReference type="Proteomes" id="UP000243723"/>
    </source>
</evidence>
<name>A0A2P8AK06_9PEZI</name>
<dbReference type="PANTHER" id="PTHR42678">
    <property type="entry name" value="AMIDASE"/>
    <property type="match status" value="1"/>
</dbReference>
<dbReference type="InterPro" id="IPR023631">
    <property type="entry name" value="Amidase_dom"/>
</dbReference>
<dbReference type="Proteomes" id="UP000243723">
    <property type="component" value="Unassembled WGS sequence"/>
</dbReference>